<reference evidence="2" key="1">
    <citation type="submission" date="2016-11" db="UniProtKB">
        <authorList>
            <consortium name="WormBaseParasite"/>
        </authorList>
    </citation>
    <scope>IDENTIFICATION</scope>
</reference>
<keyword evidence="1" id="KW-1185">Reference proteome</keyword>
<dbReference type="WBParaSite" id="maker-uti_cns_0012843-snap-gene-0.3-mRNA-1">
    <property type="protein sequence ID" value="maker-uti_cns_0012843-snap-gene-0.3-mRNA-1"/>
    <property type="gene ID" value="maker-uti_cns_0012843-snap-gene-0.3"/>
</dbReference>
<protein>
    <submittedName>
        <fullName evidence="2">CRF domain-containing protein</fullName>
    </submittedName>
</protein>
<dbReference type="AlphaFoldDB" id="A0A1I8II58"/>
<proteinExistence type="predicted"/>
<dbReference type="Proteomes" id="UP000095280">
    <property type="component" value="Unplaced"/>
</dbReference>
<evidence type="ECO:0000313" key="1">
    <source>
        <dbReference type="Proteomes" id="UP000095280"/>
    </source>
</evidence>
<accession>A0A1I8II58</accession>
<organism evidence="1 2">
    <name type="scientific">Macrostomum lignano</name>
    <dbReference type="NCBI Taxonomy" id="282301"/>
    <lineage>
        <taxon>Eukaryota</taxon>
        <taxon>Metazoa</taxon>
        <taxon>Spiralia</taxon>
        <taxon>Lophotrochozoa</taxon>
        <taxon>Platyhelminthes</taxon>
        <taxon>Rhabditophora</taxon>
        <taxon>Macrostomorpha</taxon>
        <taxon>Macrostomida</taxon>
        <taxon>Macrostomidae</taxon>
        <taxon>Macrostomum</taxon>
    </lineage>
</organism>
<name>A0A1I8II58_9PLAT</name>
<evidence type="ECO:0000313" key="2">
    <source>
        <dbReference type="WBParaSite" id="maker-uti_cns_0012843-snap-gene-0.3-mRNA-1"/>
    </source>
</evidence>
<sequence length="88" mass="9903">MPKQTQSAVLLAALMLAAVASALPTAYEYDDGYPAEHDFDNRIADHSSGERLNPLKRSDRRMEIQNLVQTLARIKASRDFLSQRIRMG</sequence>